<comment type="similarity">
    <text evidence="1">Belongs to the LysR transcriptional regulatory family.</text>
</comment>
<dbReference type="PRINTS" id="PR00039">
    <property type="entry name" value="HTHLYSR"/>
</dbReference>
<evidence type="ECO:0000256" key="4">
    <source>
        <dbReference type="ARBA" id="ARBA00023159"/>
    </source>
</evidence>
<dbReference type="PROSITE" id="PS50931">
    <property type="entry name" value="HTH_LYSR"/>
    <property type="match status" value="1"/>
</dbReference>
<keyword evidence="7" id="KW-1185">Reference proteome</keyword>
<gene>
    <name evidence="6" type="ORF">GP475_08540</name>
</gene>
<sequence length="288" mass="30832">MNLLRISYFLAVVDQGTVTAAAQALHIAQPALSRQIKTLERELKLTLFESTGNRLKLTEQGEGFVSIARHFMHQKQAAEKAIASLRAGKIPCIHVAATQVTIRGLLSPFIAKTHPDDPVIIPKATNHFAIEDALHAGSDLGILPTVPSPHVASYPLGDAPIYAVVPEDHPWAEYDAVSIKQLAKSTLIVSSRRAVSRIIMDNALSEALIQPARLIECDEDSAIIALASAGHGIGITSLGTIPAGAVALPIHHAGTLKITLHAVWSPHHFAQQALRDLSKDLADYNNAA</sequence>
<dbReference type="SUPFAM" id="SSF53850">
    <property type="entry name" value="Periplasmic binding protein-like II"/>
    <property type="match status" value="1"/>
</dbReference>
<evidence type="ECO:0000256" key="3">
    <source>
        <dbReference type="ARBA" id="ARBA00023125"/>
    </source>
</evidence>
<evidence type="ECO:0000313" key="6">
    <source>
        <dbReference type="EMBL" id="QNQ90678.1"/>
    </source>
</evidence>
<dbReference type="GO" id="GO:0003700">
    <property type="term" value="F:DNA-binding transcription factor activity"/>
    <property type="evidence" value="ECO:0007669"/>
    <property type="project" value="InterPro"/>
</dbReference>
<proteinExistence type="inferred from homology"/>
<dbReference type="InterPro" id="IPR036390">
    <property type="entry name" value="WH_DNA-bd_sf"/>
</dbReference>
<keyword evidence="5" id="KW-0804">Transcription</keyword>
<dbReference type="Pfam" id="PF00126">
    <property type="entry name" value="HTH_1"/>
    <property type="match status" value="1"/>
</dbReference>
<dbReference type="PANTHER" id="PTHR30346">
    <property type="entry name" value="TRANSCRIPTIONAL DUAL REGULATOR HCAR-RELATED"/>
    <property type="match status" value="1"/>
</dbReference>
<dbReference type="SUPFAM" id="SSF46785">
    <property type="entry name" value="Winged helix' DNA-binding domain"/>
    <property type="match status" value="1"/>
</dbReference>
<dbReference type="InterPro" id="IPR000847">
    <property type="entry name" value="LysR_HTH_N"/>
</dbReference>
<dbReference type="FunFam" id="1.10.10.10:FF:000001">
    <property type="entry name" value="LysR family transcriptional regulator"/>
    <property type="match status" value="1"/>
</dbReference>
<keyword evidence="2" id="KW-0805">Transcription regulation</keyword>
<dbReference type="GO" id="GO:0032993">
    <property type="term" value="C:protein-DNA complex"/>
    <property type="evidence" value="ECO:0007669"/>
    <property type="project" value="TreeGrafter"/>
</dbReference>
<dbReference type="Gene3D" id="3.40.190.290">
    <property type="match status" value="1"/>
</dbReference>
<organism evidence="6 7">
    <name type="scientific">Corynebacterium poyangense</name>
    <dbReference type="NCBI Taxonomy" id="2684405"/>
    <lineage>
        <taxon>Bacteria</taxon>
        <taxon>Bacillati</taxon>
        <taxon>Actinomycetota</taxon>
        <taxon>Actinomycetes</taxon>
        <taxon>Mycobacteriales</taxon>
        <taxon>Corynebacteriaceae</taxon>
        <taxon>Corynebacterium</taxon>
    </lineage>
</organism>
<evidence type="ECO:0000256" key="5">
    <source>
        <dbReference type="ARBA" id="ARBA00023163"/>
    </source>
</evidence>
<dbReference type="AlphaFoldDB" id="A0A7H0SQ53"/>
<dbReference type="EMBL" id="CP046884">
    <property type="protein sequence ID" value="QNQ90678.1"/>
    <property type="molecule type" value="Genomic_DNA"/>
</dbReference>
<dbReference type="Pfam" id="PF03466">
    <property type="entry name" value="LysR_substrate"/>
    <property type="match status" value="1"/>
</dbReference>
<keyword evidence="4" id="KW-0010">Activator</keyword>
<dbReference type="CDD" id="cd05466">
    <property type="entry name" value="PBP2_LTTR_substrate"/>
    <property type="match status" value="1"/>
</dbReference>
<dbReference type="Gene3D" id="1.10.10.10">
    <property type="entry name" value="Winged helix-like DNA-binding domain superfamily/Winged helix DNA-binding domain"/>
    <property type="match status" value="1"/>
</dbReference>
<evidence type="ECO:0000256" key="2">
    <source>
        <dbReference type="ARBA" id="ARBA00023015"/>
    </source>
</evidence>
<dbReference type="PANTHER" id="PTHR30346:SF28">
    <property type="entry name" value="HTH-TYPE TRANSCRIPTIONAL REGULATOR CYNR"/>
    <property type="match status" value="1"/>
</dbReference>
<dbReference type="GO" id="GO:0003677">
    <property type="term" value="F:DNA binding"/>
    <property type="evidence" value="ECO:0007669"/>
    <property type="project" value="UniProtKB-KW"/>
</dbReference>
<evidence type="ECO:0000313" key="7">
    <source>
        <dbReference type="Proteomes" id="UP000516320"/>
    </source>
</evidence>
<dbReference type="InterPro" id="IPR005119">
    <property type="entry name" value="LysR_subst-bd"/>
</dbReference>
<accession>A0A7H0SQ53</accession>
<keyword evidence="3" id="KW-0238">DNA-binding</keyword>
<dbReference type="InterPro" id="IPR036388">
    <property type="entry name" value="WH-like_DNA-bd_sf"/>
</dbReference>
<protein>
    <submittedName>
        <fullName evidence="6">LysR family transcriptional regulator</fullName>
    </submittedName>
</protein>
<dbReference type="KEGG" id="cpoy:GP475_08540"/>
<dbReference type="Proteomes" id="UP000516320">
    <property type="component" value="Chromosome"/>
</dbReference>
<dbReference type="RefSeq" id="WP_187973992.1">
    <property type="nucleotide sequence ID" value="NZ_CP046884.1"/>
</dbReference>
<evidence type="ECO:0000256" key="1">
    <source>
        <dbReference type="ARBA" id="ARBA00009437"/>
    </source>
</evidence>
<name>A0A7H0SQ53_9CORY</name>
<reference evidence="6 7" key="1">
    <citation type="submission" date="2019-12" db="EMBL/GenBank/DDBJ databases">
        <title>Corynebacterium sp. nov., isolated from feces of the Anser Albifrons in China.</title>
        <authorList>
            <person name="Liu Q."/>
        </authorList>
    </citation>
    <scope>NUCLEOTIDE SEQUENCE [LARGE SCALE GENOMIC DNA]</scope>
    <source>
        <strain evidence="6 7">4H37-19</strain>
    </source>
</reference>